<proteinExistence type="predicted"/>
<protein>
    <submittedName>
        <fullName evidence="1">Uncharacterized protein</fullName>
    </submittedName>
</protein>
<dbReference type="Proteomes" id="UP001233172">
    <property type="component" value="Unassembled WGS sequence"/>
</dbReference>
<accession>A0AAD8CA26</accession>
<evidence type="ECO:0000313" key="1">
    <source>
        <dbReference type="EMBL" id="KAK0069166.1"/>
    </source>
</evidence>
<sequence>MFTCYNKTTPCTIVGKENSVEFNNSGSYFTINLSSLTLKRSVRAVTCVFIDSEKKSNYTDDVSFIAKAE</sequence>
<gene>
    <name evidence="1" type="ORF">Bpfe_001348</name>
</gene>
<comment type="caution">
    <text evidence="1">The sequence shown here is derived from an EMBL/GenBank/DDBJ whole genome shotgun (WGS) entry which is preliminary data.</text>
</comment>
<reference evidence="1" key="1">
    <citation type="journal article" date="2023" name="PLoS Negl. Trop. Dis.">
        <title>A genome sequence for Biomphalaria pfeifferi, the major vector snail for the human-infecting parasite Schistosoma mansoni.</title>
        <authorList>
            <person name="Bu L."/>
            <person name="Lu L."/>
            <person name="Laidemitt M.R."/>
            <person name="Zhang S.M."/>
            <person name="Mutuku M."/>
            <person name="Mkoji G."/>
            <person name="Steinauer M."/>
            <person name="Loker E.S."/>
        </authorList>
    </citation>
    <scope>NUCLEOTIDE SEQUENCE</scope>
    <source>
        <strain evidence="1">KasaAsao</strain>
    </source>
</reference>
<evidence type="ECO:0000313" key="2">
    <source>
        <dbReference type="Proteomes" id="UP001233172"/>
    </source>
</evidence>
<organism evidence="1 2">
    <name type="scientific">Biomphalaria pfeifferi</name>
    <name type="common">Bloodfluke planorb</name>
    <name type="synonym">Freshwater snail</name>
    <dbReference type="NCBI Taxonomy" id="112525"/>
    <lineage>
        <taxon>Eukaryota</taxon>
        <taxon>Metazoa</taxon>
        <taxon>Spiralia</taxon>
        <taxon>Lophotrochozoa</taxon>
        <taxon>Mollusca</taxon>
        <taxon>Gastropoda</taxon>
        <taxon>Heterobranchia</taxon>
        <taxon>Euthyneura</taxon>
        <taxon>Panpulmonata</taxon>
        <taxon>Hygrophila</taxon>
        <taxon>Lymnaeoidea</taxon>
        <taxon>Planorbidae</taxon>
        <taxon>Biomphalaria</taxon>
    </lineage>
</organism>
<keyword evidence="2" id="KW-1185">Reference proteome</keyword>
<reference evidence="1" key="2">
    <citation type="submission" date="2023-04" db="EMBL/GenBank/DDBJ databases">
        <authorList>
            <person name="Bu L."/>
            <person name="Lu L."/>
            <person name="Laidemitt M.R."/>
            <person name="Zhang S.M."/>
            <person name="Mutuku M."/>
            <person name="Mkoji G."/>
            <person name="Steinauer M."/>
            <person name="Loker E.S."/>
        </authorList>
    </citation>
    <scope>NUCLEOTIDE SEQUENCE</scope>
    <source>
        <strain evidence="1">KasaAsao</strain>
        <tissue evidence="1">Whole Snail</tissue>
    </source>
</reference>
<name>A0AAD8CA26_BIOPF</name>
<dbReference type="EMBL" id="JASAOG010000003">
    <property type="protein sequence ID" value="KAK0069166.1"/>
    <property type="molecule type" value="Genomic_DNA"/>
</dbReference>
<dbReference type="AlphaFoldDB" id="A0AAD8CA26"/>